<comment type="caution">
    <text evidence="3">The sequence shown here is derived from an EMBL/GenBank/DDBJ whole genome shotgun (WGS) entry which is preliminary data.</text>
</comment>
<proteinExistence type="predicted"/>
<sequence>MYNLATNLERNADFRPHDTALIFNDEKINFSALNQMVNAIANRLCELGIKPDDKIALSCPNMPAFVISYYAIQKVGAVTVPLNILLKGPEVAYHLNDSDAVAIISFQGNSALPSGEYCFDGFSQTPSCQHFISIESGSGEALPEGTHSFNQWLASGDTHFEAVYRRAEDTCVILYTSGTTGRAKGAELSQSNMLCNAQACQALTNQKGTDVSIAILPLFHTFGQSLIMNTSILAGSALVLIPRFVPKHVLQQMHTHKVTHMAGVPTMFMGLLAFAEKHGRAEDIDAIAANLKVAISGGASMPVEILKQFEEKLKVPVIEGYGLSESSPVAAFNHLEYERKPGSIGQPLPGVAMKVVDDNGQELPRGEAGELLIRGHNVMKGYYKKPEETAKTVVNGWLHTGDIVRMDDDGYVYVVDRLKEVIIRGGFNIYPRDIEETFMTHPDVQMIAVIGVPHKTYGEEAKAVVILKENASATARELVAWGKERLADYKYPRLIEIVEELPMTATGKILKRLLK</sequence>
<dbReference type="InterPro" id="IPR045851">
    <property type="entry name" value="AMP-bd_C_sf"/>
</dbReference>
<reference evidence="3 4" key="1">
    <citation type="submission" date="2014-12" db="EMBL/GenBank/DDBJ databases">
        <title>Genome sequencing of Photobacterium gaetbulicola AD005a.</title>
        <authorList>
            <person name="Adrian T.G.S."/>
            <person name="Chan K.G."/>
        </authorList>
    </citation>
    <scope>NUCLEOTIDE SEQUENCE [LARGE SCALE GENOMIC DNA]</scope>
    <source>
        <strain evidence="3 4">AD005a</strain>
    </source>
</reference>
<dbReference type="AlphaFoldDB" id="A0A0B9GF39"/>
<dbReference type="NCBIfam" id="NF004837">
    <property type="entry name" value="PRK06187.1"/>
    <property type="match status" value="1"/>
</dbReference>
<dbReference type="PANTHER" id="PTHR43767:SF12">
    <property type="entry name" value="AMP-DEPENDENT SYNTHETASE AND LIGASE"/>
    <property type="match status" value="1"/>
</dbReference>
<feature type="domain" description="AMP-dependent synthetase/ligase" evidence="1">
    <location>
        <begin position="8"/>
        <end position="383"/>
    </location>
</feature>
<dbReference type="Proteomes" id="UP000031278">
    <property type="component" value="Unassembled WGS sequence"/>
</dbReference>
<organism evidence="3 4">
    <name type="scientific">Photobacterium gaetbulicola</name>
    <dbReference type="NCBI Taxonomy" id="1295392"/>
    <lineage>
        <taxon>Bacteria</taxon>
        <taxon>Pseudomonadati</taxon>
        <taxon>Pseudomonadota</taxon>
        <taxon>Gammaproteobacteria</taxon>
        <taxon>Vibrionales</taxon>
        <taxon>Vibrionaceae</taxon>
        <taxon>Photobacterium</taxon>
    </lineage>
</organism>
<accession>A0A0B9GF39</accession>
<dbReference type="InterPro" id="IPR050237">
    <property type="entry name" value="ATP-dep_AMP-bd_enzyme"/>
</dbReference>
<dbReference type="EMBL" id="JWLZ01000159">
    <property type="protein sequence ID" value="KHT63380.1"/>
    <property type="molecule type" value="Genomic_DNA"/>
</dbReference>
<dbReference type="GO" id="GO:0016877">
    <property type="term" value="F:ligase activity, forming carbon-sulfur bonds"/>
    <property type="evidence" value="ECO:0007669"/>
    <property type="project" value="UniProtKB-ARBA"/>
</dbReference>
<gene>
    <name evidence="3" type="ORF">RJ45_13455</name>
</gene>
<dbReference type="InterPro" id="IPR025110">
    <property type="entry name" value="AMP-bd_C"/>
</dbReference>
<dbReference type="InterPro" id="IPR000873">
    <property type="entry name" value="AMP-dep_synth/lig_dom"/>
</dbReference>
<feature type="domain" description="AMP-binding enzyme C-terminal" evidence="2">
    <location>
        <begin position="434"/>
        <end position="508"/>
    </location>
</feature>
<evidence type="ECO:0000313" key="3">
    <source>
        <dbReference type="EMBL" id="KHT63380.1"/>
    </source>
</evidence>
<dbReference type="InterPro" id="IPR020845">
    <property type="entry name" value="AMP-binding_CS"/>
</dbReference>
<dbReference type="SUPFAM" id="SSF56801">
    <property type="entry name" value="Acetyl-CoA synthetase-like"/>
    <property type="match status" value="1"/>
</dbReference>
<dbReference type="PANTHER" id="PTHR43767">
    <property type="entry name" value="LONG-CHAIN-FATTY-ACID--COA LIGASE"/>
    <property type="match status" value="1"/>
</dbReference>
<evidence type="ECO:0000313" key="4">
    <source>
        <dbReference type="Proteomes" id="UP000031278"/>
    </source>
</evidence>
<dbReference type="CDD" id="cd05936">
    <property type="entry name" value="FC-FACS_FadD_like"/>
    <property type="match status" value="1"/>
</dbReference>
<name>A0A0B9GF39_9GAMM</name>
<dbReference type="PROSITE" id="PS00455">
    <property type="entry name" value="AMP_BINDING"/>
    <property type="match status" value="1"/>
</dbReference>
<dbReference type="Gene3D" id="3.30.300.30">
    <property type="match status" value="1"/>
</dbReference>
<dbReference type="InterPro" id="IPR042099">
    <property type="entry name" value="ANL_N_sf"/>
</dbReference>
<evidence type="ECO:0000259" key="2">
    <source>
        <dbReference type="Pfam" id="PF13193"/>
    </source>
</evidence>
<dbReference type="Gene3D" id="3.40.50.12780">
    <property type="entry name" value="N-terminal domain of ligase-like"/>
    <property type="match status" value="1"/>
</dbReference>
<dbReference type="RefSeq" id="WP_039462688.1">
    <property type="nucleotide sequence ID" value="NZ_JWLZ01000159.1"/>
</dbReference>
<dbReference type="Pfam" id="PF00501">
    <property type="entry name" value="AMP-binding"/>
    <property type="match status" value="1"/>
</dbReference>
<protein>
    <submittedName>
        <fullName evidence="3">Acyl-CoA synthetase</fullName>
    </submittedName>
</protein>
<dbReference type="Pfam" id="PF13193">
    <property type="entry name" value="AMP-binding_C"/>
    <property type="match status" value="1"/>
</dbReference>
<evidence type="ECO:0000259" key="1">
    <source>
        <dbReference type="Pfam" id="PF00501"/>
    </source>
</evidence>